<comment type="caution">
    <text evidence="4">The sequence shown here is derived from an EMBL/GenBank/DDBJ whole genome shotgun (WGS) entry which is preliminary data.</text>
</comment>
<dbReference type="RefSeq" id="WP_157398013.1">
    <property type="nucleotide sequence ID" value="NZ_WSEL01000003.1"/>
</dbReference>
<feature type="chain" id="PRO_5026742247" description="EfeO-type cupredoxin-like domain-containing protein" evidence="2">
    <location>
        <begin position="19"/>
        <end position="101"/>
    </location>
</feature>
<name>A0A6N8ITD0_9BURK</name>
<keyword evidence="2" id="KW-0732">Signal</keyword>
<dbReference type="InterPro" id="IPR008972">
    <property type="entry name" value="Cupredoxin"/>
</dbReference>
<evidence type="ECO:0000259" key="3">
    <source>
        <dbReference type="Pfam" id="PF13473"/>
    </source>
</evidence>
<dbReference type="CDD" id="cd13921">
    <property type="entry name" value="Amicyanin"/>
    <property type="match status" value="1"/>
</dbReference>
<keyword evidence="5" id="KW-1185">Reference proteome</keyword>
<dbReference type="PANTHER" id="PTHR36507">
    <property type="entry name" value="BLL1555 PROTEIN"/>
    <property type="match status" value="1"/>
</dbReference>
<comment type="subcellular location">
    <subcellularLocation>
        <location evidence="1">Periplasm</location>
    </subcellularLocation>
</comment>
<dbReference type="Proteomes" id="UP000469385">
    <property type="component" value="Unassembled WGS sequence"/>
</dbReference>
<feature type="signal peptide" evidence="2">
    <location>
        <begin position="1"/>
        <end position="18"/>
    </location>
</feature>
<evidence type="ECO:0000313" key="5">
    <source>
        <dbReference type="Proteomes" id="UP000469385"/>
    </source>
</evidence>
<dbReference type="SUPFAM" id="SSF49503">
    <property type="entry name" value="Cupredoxins"/>
    <property type="match status" value="1"/>
</dbReference>
<dbReference type="Pfam" id="PF13473">
    <property type="entry name" value="Cupredoxin_1"/>
    <property type="match status" value="1"/>
</dbReference>
<dbReference type="PANTHER" id="PTHR36507:SF1">
    <property type="entry name" value="BLL1555 PROTEIN"/>
    <property type="match status" value="1"/>
</dbReference>
<dbReference type="InterPro" id="IPR028096">
    <property type="entry name" value="EfeO_Cupredoxin"/>
</dbReference>
<organism evidence="4 5">
    <name type="scientific">Ramlibacter pinisoli</name>
    <dbReference type="NCBI Taxonomy" id="2682844"/>
    <lineage>
        <taxon>Bacteria</taxon>
        <taxon>Pseudomonadati</taxon>
        <taxon>Pseudomonadota</taxon>
        <taxon>Betaproteobacteria</taxon>
        <taxon>Burkholderiales</taxon>
        <taxon>Comamonadaceae</taxon>
        <taxon>Ramlibacter</taxon>
    </lineage>
</organism>
<reference evidence="4 5" key="1">
    <citation type="submission" date="2019-12" db="EMBL/GenBank/DDBJ databases">
        <authorList>
            <person name="Huq M.A."/>
        </authorList>
    </citation>
    <scope>NUCLEOTIDE SEQUENCE [LARGE SCALE GENOMIC DNA]</scope>
    <source>
        <strain evidence="4 5">MAH-25</strain>
    </source>
</reference>
<evidence type="ECO:0000313" key="4">
    <source>
        <dbReference type="EMBL" id="MVQ30088.1"/>
    </source>
</evidence>
<dbReference type="InterPro" id="IPR035668">
    <property type="entry name" value="Amicyanin"/>
</dbReference>
<dbReference type="AlphaFoldDB" id="A0A6N8ITD0"/>
<gene>
    <name evidence="4" type="ORF">GON04_11555</name>
</gene>
<accession>A0A6N8ITD0</accession>
<evidence type="ECO:0000256" key="1">
    <source>
        <dbReference type="ARBA" id="ARBA00004418"/>
    </source>
</evidence>
<feature type="domain" description="EfeO-type cupredoxin-like" evidence="3">
    <location>
        <begin position="5"/>
        <end position="100"/>
    </location>
</feature>
<protein>
    <recommendedName>
        <fullName evidence="3">EfeO-type cupredoxin-like domain-containing protein</fullName>
    </recommendedName>
</protein>
<dbReference type="Gene3D" id="2.60.40.420">
    <property type="entry name" value="Cupredoxins - blue copper proteins"/>
    <property type="match status" value="1"/>
</dbReference>
<dbReference type="EMBL" id="WSEL01000003">
    <property type="protein sequence ID" value="MVQ30088.1"/>
    <property type="molecule type" value="Genomic_DNA"/>
</dbReference>
<dbReference type="InterPro" id="IPR052721">
    <property type="entry name" value="ET_Amicyanin"/>
</dbReference>
<sequence length="101" mass="10766">MRLSALAWAALAALPALAAAETHVVTMEAMGFRPAELVVRPGDRVVWQNKDLVPHTATARGRFDSGEIAAGKSWAWTAPGPGRLDYVCTFHPGMKAGIVVQ</sequence>
<evidence type="ECO:0000256" key="2">
    <source>
        <dbReference type="SAM" id="SignalP"/>
    </source>
</evidence>
<proteinExistence type="predicted"/>
<dbReference type="GO" id="GO:0042597">
    <property type="term" value="C:periplasmic space"/>
    <property type="evidence" value="ECO:0007669"/>
    <property type="project" value="UniProtKB-SubCell"/>
</dbReference>